<dbReference type="Pfam" id="PF00440">
    <property type="entry name" value="TetR_N"/>
    <property type="match status" value="1"/>
</dbReference>
<keyword evidence="1 2" id="KW-0238">DNA-binding</keyword>
<dbReference type="PANTHER" id="PTHR30328">
    <property type="entry name" value="TRANSCRIPTIONAL REPRESSOR"/>
    <property type="match status" value="1"/>
</dbReference>
<comment type="caution">
    <text evidence="4">The sequence shown here is derived from an EMBL/GenBank/DDBJ whole genome shotgun (WGS) entry which is preliminary data.</text>
</comment>
<gene>
    <name evidence="4" type="ORF">Aco03nite_093830</name>
</gene>
<dbReference type="Gene3D" id="1.10.357.10">
    <property type="entry name" value="Tetracycline Repressor, domain 2"/>
    <property type="match status" value="1"/>
</dbReference>
<dbReference type="InterPro" id="IPR050109">
    <property type="entry name" value="HTH-type_TetR-like_transc_reg"/>
</dbReference>
<evidence type="ECO:0000256" key="1">
    <source>
        <dbReference type="ARBA" id="ARBA00023125"/>
    </source>
</evidence>
<dbReference type="InterPro" id="IPR041467">
    <property type="entry name" value="Sco4008_C"/>
</dbReference>
<dbReference type="PANTHER" id="PTHR30328:SF54">
    <property type="entry name" value="HTH-TYPE TRANSCRIPTIONAL REPRESSOR SCO4008"/>
    <property type="match status" value="1"/>
</dbReference>
<proteinExistence type="predicted"/>
<feature type="domain" description="HTH tetR-type" evidence="3">
    <location>
        <begin position="10"/>
        <end position="70"/>
    </location>
</feature>
<keyword evidence="5" id="KW-1185">Reference proteome</keyword>
<evidence type="ECO:0000313" key="5">
    <source>
        <dbReference type="Proteomes" id="UP000612282"/>
    </source>
</evidence>
<organism evidence="4 5">
    <name type="scientific">Actinoplanes couchii</name>
    <dbReference type="NCBI Taxonomy" id="403638"/>
    <lineage>
        <taxon>Bacteria</taxon>
        <taxon>Bacillati</taxon>
        <taxon>Actinomycetota</taxon>
        <taxon>Actinomycetes</taxon>
        <taxon>Micromonosporales</taxon>
        <taxon>Micromonosporaceae</taxon>
        <taxon>Actinoplanes</taxon>
    </lineage>
</organism>
<dbReference type="InterPro" id="IPR009057">
    <property type="entry name" value="Homeodomain-like_sf"/>
</dbReference>
<dbReference type="PROSITE" id="PS50977">
    <property type="entry name" value="HTH_TETR_2"/>
    <property type="match status" value="1"/>
</dbReference>
<dbReference type="SUPFAM" id="SSF46689">
    <property type="entry name" value="Homeodomain-like"/>
    <property type="match status" value="1"/>
</dbReference>
<accession>A0ABQ3XR66</accession>
<dbReference type="SUPFAM" id="SSF48498">
    <property type="entry name" value="Tetracyclin repressor-like, C-terminal domain"/>
    <property type="match status" value="1"/>
</dbReference>
<protein>
    <submittedName>
        <fullName evidence="4">TetR family transcriptional regulator</fullName>
    </submittedName>
</protein>
<dbReference type="EMBL" id="BOMG01000117">
    <property type="protein sequence ID" value="GID60979.1"/>
    <property type="molecule type" value="Genomic_DNA"/>
</dbReference>
<evidence type="ECO:0000256" key="2">
    <source>
        <dbReference type="PROSITE-ProRule" id="PRU00335"/>
    </source>
</evidence>
<dbReference type="Pfam" id="PF17926">
    <property type="entry name" value="TetR_C_21"/>
    <property type="match status" value="1"/>
</dbReference>
<name>A0ABQ3XR66_9ACTN</name>
<evidence type="ECO:0000259" key="3">
    <source>
        <dbReference type="PROSITE" id="PS50977"/>
    </source>
</evidence>
<feature type="DNA-binding region" description="H-T-H motif" evidence="2">
    <location>
        <begin position="33"/>
        <end position="52"/>
    </location>
</feature>
<dbReference type="InterPro" id="IPR036271">
    <property type="entry name" value="Tet_transcr_reg_TetR-rel_C_sf"/>
</dbReference>
<reference evidence="4 5" key="1">
    <citation type="submission" date="2021-01" db="EMBL/GenBank/DDBJ databases">
        <title>Whole genome shotgun sequence of Actinoplanes couchii NBRC 106145.</title>
        <authorList>
            <person name="Komaki H."/>
            <person name="Tamura T."/>
        </authorList>
    </citation>
    <scope>NUCLEOTIDE SEQUENCE [LARGE SCALE GENOMIC DNA]</scope>
    <source>
        <strain evidence="4 5">NBRC 106145</strain>
    </source>
</reference>
<dbReference type="InterPro" id="IPR001647">
    <property type="entry name" value="HTH_TetR"/>
</dbReference>
<dbReference type="Proteomes" id="UP000612282">
    <property type="component" value="Unassembled WGS sequence"/>
</dbReference>
<sequence length="204" mass="22222">MLGAVTASTDSTGDRIIAAATEEFARYGIAGARVERIARTARTSKERVYAYHRSKEQLYRFVAGRELAAMGDAVQLDPANLPGYAGRVHDHLAGHPQRHRLMMWGQLELPPGEAPPDDPFQASIRHKVQRIREAQQTGDLDPAWAPEDVMMFVSQIATSWSVPTGLSGDSSGRDAFLAARRAAIVMAVQRLFPAATGSHPPHDA</sequence>
<evidence type="ECO:0000313" key="4">
    <source>
        <dbReference type="EMBL" id="GID60979.1"/>
    </source>
</evidence>